<dbReference type="Proteomes" id="UP000007177">
    <property type="component" value="Chromosome"/>
</dbReference>
<dbReference type="FunFam" id="3.40.50.300:FF:000319">
    <property type="entry name" value="DNA repair protein RecN"/>
    <property type="match status" value="1"/>
</dbReference>
<dbReference type="InterPro" id="IPR027417">
    <property type="entry name" value="P-loop_NTPase"/>
</dbReference>
<comment type="similarity">
    <text evidence="2 9">Belongs to the RecN family.</text>
</comment>
<evidence type="ECO:0000256" key="7">
    <source>
        <dbReference type="ARBA" id="ARBA00023204"/>
    </source>
</evidence>
<feature type="domain" description="RecF/RecN/SMC N-terminal" evidence="11">
    <location>
        <begin position="2"/>
        <end position="516"/>
    </location>
</feature>
<dbReference type="AlphaFoldDB" id="H6LEK0"/>
<evidence type="ECO:0000256" key="4">
    <source>
        <dbReference type="ARBA" id="ARBA00022741"/>
    </source>
</evidence>
<keyword evidence="5 9" id="KW-0227">DNA damage</keyword>
<dbReference type="PANTHER" id="PTHR11059">
    <property type="entry name" value="DNA REPAIR PROTEIN RECN"/>
    <property type="match status" value="1"/>
</dbReference>
<gene>
    <name evidence="12" type="primary">recN</name>
    <name evidence="12" type="ordered locus">Awo_c13190</name>
</gene>
<dbReference type="PIRSF" id="PIRSF003128">
    <property type="entry name" value="RecN"/>
    <property type="match status" value="1"/>
</dbReference>
<dbReference type="RefSeq" id="WP_014355706.1">
    <property type="nucleotide sequence ID" value="NC_016894.1"/>
</dbReference>
<organism evidence="12 13">
    <name type="scientific">Acetobacterium woodii (strain ATCC 29683 / DSM 1030 / JCM 2381 / KCTC 1655 / WB1)</name>
    <dbReference type="NCBI Taxonomy" id="931626"/>
    <lineage>
        <taxon>Bacteria</taxon>
        <taxon>Bacillati</taxon>
        <taxon>Bacillota</taxon>
        <taxon>Clostridia</taxon>
        <taxon>Eubacteriales</taxon>
        <taxon>Eubacteriaceae</taxon>
        <taxon>Acetobacterium</taxon>
    </lineage>
</organism>
<sequence>MLRNLIVNDYALIDHLAVDFDPGLNVITGETGAGKSIVIDALTLVLGNRGNKTNIRQGKNKMTVQGLFEVGEQTRLIGKCQEFGIPMDDGQLILIREMDDHGRNICRANGLIITVAQLKTIGDELIDIHGQHEHQSLFKRENHRQLVDAFGGEKSRKYLEQTATYAAEIKRIKAQIDELEINERELEREKETLQFEIREIEAAALIVGEDVELEEEKRILENRERLYFNVSRAHELLSGENAIQNPLIDTIGILLETIAEIAKIDSNFEAKLESVNGLFSEAESLSFELRSYLEDMEYNLGDQDEIETRLALIAKLKRKYGHDITEILNYADEIGLRLKNLLNRDERLQSSYQELSGIQDKYYKISDNLYKLRLKTAGALKKALEKELGELAMEKVQVEISVEHDPKRIAAAGQDTVEFLISVNPGQQPKPLGKVASGGEISRIMLSLKSILGGLDGIETMVFDEIDTGISGRTAQVVAEKIQALSVTPPTGRQIICITHLPQIAAMADQHYMVEKRSINDTVEVRFVPLDEKGKKEELSRMLGGAQVTQKTFEHAQEMLELSQNIKKSKKIKESKILS</sequence>
<dbReference type="KEGG" id="awo:Awo_c13190"/>
<evidence type="ECO:0000256" key="9">
    <source>
        <dbReference type="PIRNR" id="PIRNR003128"/>
    </source>
</evidence>
<evidence type="ECO:0000259" key="11">
    <source>
        <dbReference type="Pfam" id="PF02463"/>
    </source>
</evidence>
<dbReference type="PANTHER" id="PTHR11059:SF0">
    <property type="entry name" value="DNA REPAIR PROTEIN RECN"/>
    <property type="match status" value="1"/>
</dbReference>
<proteinExistence type="inferred from homology"/>
<evidence type="ECO:0000256" key="1">
    <source>
        <dbReference type="ARBA" id="ARBA00003618"/>
    </source>
</evidence>
<dbReference type="STRING" id="931626.Awo_c13190"/>
<dbReference type="CDD" id="cd03241">
    <property type="entry name" value="ABC_RecN"/>
    <property type="match status" value="2"/>
</dbReference>
<comment type="function">
    <text evidence="1 9">May be involved in recombinational repair of damaged DNA.</text>
</comment>
<dbReference type="InterPro" id="IPR004604">
    <property type="entry name" value="DNA_recomb/repair_RecN"/>
</dbReference>
<dbReference type="GO" id="GO:0006310">
    <property type="term" value="P:DNA recombination"/>
    <property type="evidence" value="ECO:0007669"/>
    <property type="project" value="InterPro"/>
</dbReference>
<dbReference type="GO" id="GO:0006281">
    <property type="term" value="P:DNA repair"/>
    <property type="evidence" value="ECO:0007669"/>
    <property type="project" value="UniProtKB-KW"/>
</dbReference>
<evidence type="ECO:0000256" key="6">
    <source>
        <dbReference type="ARBA" id="ARBA00022840"/>
    </source>
</evidence>
<dbReference type="NCBIfam" id="TIGR00634">
    <property type="entry name" value="recN"/>
    <property type="match status" value="1"/>
</dbReference>
<keyword evidence="6" id="KW-0067">ATP-binding</keyword>
<dbReference type="GO" id="GO:0043590">
    <property type="term" value="C:bacterial nucleoid"/>
    <property type="evidence" value="ECO:0007669"/>
    <property type="project" value="TreeGrafter"/>
</dbReference>
<evidence type="ECO:0000256" key="8">
    <source>
        <dbReference type="ARBA" id="ARBA00033408"/>
    </source>
</evidence>
<dbReference type="HOGENOM" id="CLU_018297_3_1_9"/>
<evidence type="ECO:0000313" key="12">
    <source>
        <dbReference type="EMBL" id="AFA48103.1"/>
    </source>
</evidence>
<evidence type="ECO:0000256" key="3">
    <source>
        <dbReference type="ARBA" id="ARBA00021315"/>
    </source>
</evidence>
<evidence type="ECO:0000313" key="13">
    <source>
        <dbReference type="Proteomes" id="UP000007177"/>
    </source>
</evidence>
<dbReference type="Pfam" id="PF02463">
    <property type="entry name" value="SMC_N"/>
    <property type="match status" value="1"/>
</dbReference>
<dbReference type="Gene3D" id="3.40.50.300">
    <property type="entry name" value="P-loop containing nucleotide triphosphate hydrolases"/>
    <property type="match status" value="2"/>
</dbReference>
<keyword evidence="13" id="KW-1185">Reference proteome</keyword>
<evidence type="ECO:0000256" key="2">
    <source>
        <dbReference type="ARBA" id="ARBA00009441"/>
    </source>
</evidence>
<evidence type="ECO:0000256" key="5">
    <source>
        <dbReference type="ARBA" id="ARBA00022763"/>
    </source>
</evidence>
<dbReference type="GO" id="GO:0009432">
    <property type="term" value="P:SOS response"/>
    <property type="evidence" value="ECO:0007669"/>
    <property type="project" value="TreeGrafter"/>
</dbReference>
<keyword evidence="7 9" id="KW-0234">DNA repair</keyword>
<reference evidence="13" key="1">
    <citation type="submission" date="2011-07" db="EMBL/GenBank/DDBJ databases">
        <title>Complete genome sequence of Acetobacterium woodii.</title>
        <authorList>
            <person name="Poehlein A."/>
            <person name="Schmidt S."/>
            <person name="Kaster A.-K."/>
            <person name="Goenrich M."/>
            <person name="Vollmers J."/>
            <person name="Thuermer A."/>
            <person name="Gottschalk G."/>
            <person name="Thauer R.K."/>
            <person name="Daniel R."/>
            <person name="Mueller V."/>
        </authorList>
    </citation>
    <scope>NUCLEOTIDE SEQUENCE [LARGE SCALE GENOMIC DNA]</scope>
    <source>
        <strain evidence="13">ATCC 29683 / DSM 1030 / JCM 2381 / KCTC 1655 / WB1</strain>
    </source>
</reference>
<dbReference type="SUPFAM" id="SSF52540">
    <property type="entry name" value="P-loop containing nucleoside triphosphate hydrolases"/>
    <property type="match status" value="1"/>
</dbReference>
<protein>
    <recommendedName>
        <fullName evidence="3 9">DNA repair protein RecN</fullName>
    </recommendedName>
    <alternativeName>
        <fullName evidence="8 9">Recombination protein N</fullName>
    </alternativeName>
</protein>
<keyword evidence="10" id="KW-0175">Coiled coil</keyword>
<dbReference type="InterPro" id="IPR003395">
    <property type="entry name" value="RecF/RecN/SMC_N"/>
</dbReference>
<reference evidence="12 13" key="2">
    <citation type="journal article" date="2012" name="PLoS ONE">
        <title>An ancient pathway combining carbon dioxide fixation with the generation and utilization of a sodium ion gradient for ATP synthesis.</title>
        <authorList>
            <person name="Poehlein A."/>
            <person name="Schmidt S."/>
            <person name="Kaster A.K."/>
            <person name="Goenrich M."/>
            <person name="Vollmers J."/>
            <person name="Thurmer A."/>
            <person name="Bertsch J."/>
            <person name="Schuchmann K."/>
            <person name="Voigt B."/>
            <person name="Hecker M."/>
            <person name="Daniel R."/>
            <person name="Thauer R.K."/>
            <person name="Gottschalk G."/>
            <person name="Muller V."/>
        </authorList>
    </citation>
    <scope>NUCLEOTIDE SEQUENCE [LARGE SCALE GENOMIC DNA]</scope>
    <source>
        <strain evidence="13">ATCC 29683 / DSM 1030 / JCM 2381 / KCTC 1655 / WB1</strain>
    </source>
</reference>
<evidence type="ECO:0000256" key="10">
    <source>
        <dbReference type="SAM" id="Coils"/>
    </source>
</evidence>
<dbReference type="EMBL" id="CP002987">
    <property type="protein sequence ID" value="AFA48103.1"/>
    <property type="molecule type" value="Genomic_DNA"/>
</dbReference>
<dbReference type="eggNOG" id="COG0497">
    <property type="taxonomic scope" value="Bacteria"/>
</dbReference>
<accession>H6LEK0</accession>
<name>H6LEK0_ACEWD</name>
<keyword evidence="4" id="KW-0547">Nucleotide-binding</keyword>
<feature type="coiled-coil region" evidence="10">
    <location>
        <begin position="162"/>
        <end position="203"/>
    </location>
</feature>
<dbReference type="GO" id="GO:0005524">
    <property type="term" value="F:ATP binding"/>
    <property type="evidence" value="ECO:0007669"/>
    <property type="project" value="UniProtKB-KW"/>
</dbReference>
<dbReference type="OrthoDB" id="9806954at2"/>